<dbReference type="Proteomes" id="UP001161669">
    <property type="component" value="Segment"/>
</dbReference>
<protein>
    <submittedName>
        <fullName evidence="1">Uncharacterized protein</fullName>
    </submittedName>
</protein>
<evidence type="ECO:0000313" key="1">
    <source>
        <dbReference type="EMBL" id="BBI30280.1"/>
    </source>
</evidence>
<sequence length="376" mass="42298">MSSDDRMSQELAAYIRKHPEVLSLLPKGHSDELDALRKRFSDGLSVSINGDFMRRHGALPARNCKPRARPTDIAEYRHRMRCSAPDGTSASVPLVVDADWFAESCVGIHSVRVIELERQDLSKMYYGIEHAEIVHKGTRVEWGDPTDPDLSVLFKLFARGELGRERRFGDLPFASSFEPDRCWLPVSKEHPYSILLELIEPIKSFEVEFTCMLARSACPPECGPNERILLPRVEREVIEASIDTGLDSFSFPLPCIENCVGVALSVVTHANGMSIWCIEEARMLDEGGECVAKWDNADLYRDPHRKFGDADAKVMPSAGLCEFGPFMRDASRATTITRAGNYSLRIKTGFTNSSEKPMACKLHLYMFRHMPLLLSE</sequence>
<dbReference type="EMBL" id="AP018495">
    <property type="protein sequence ID" value="BBI30280.1"/>
    <property type="molecule type" value="Genomic_DNA"/>
</dbReference>
<dbReference type="KEGG" id="vg:80540632"/>
<evidence type="ECO:0000313" key="2">
    <source>
        <dbReference type="Proteomes" id="UP001161669"/>
    </source>
</evidence>
<name>A0A3T1CWR7_9VIRU</name>
<proteinExistence type="predicted"/>
<organism evidence="1 2">
    <name type="scientific">Acanthamoeba castellanii medusavirus J1</name>
    <dbReference type="NCBI Taxonomy" id="3114988"/>
    <lineage>
        <taxon>Viruses</taxon>
        <taxon>Varidnaviria</taxon>
        <taxon>Bamfordvirae</taxon>
        <taxon>Nucleocytoviricota</taxon>
        <taxon>Megaviricetes</taxon>
        <taxon>Mamonoviridae</taxon>
        <taxon>Medusavirus</taxon>
        <taxon>Medusavirus medusae</taxon>
    </lineage>
</organism>
<reference evidence="2" key="1">
    <citation type="journal article" date="2019" name="J. Virol.">
        <title>Medusavirus, a novel large DNA virus discovered from hot spring water.</title>
        <authorList>
            <person name="Yoshikawa G."/>
            <person name="Blanc-Mathieu R."/>
            <person name="Song C."/>
            <person name="Kayama Y."/>
            <person name="Mochizuki T."/>
            <person name="Murata K."/>
            <person name="Ogata H."/>
            <person name="Takemura M."/>
        </authorList>
    </citation>
    <scope>NUCLEOTIDE SEQUENCE [LARGE SCALE GENOMIC DNA]</scope>
</reference>
<keyword evidence="2" id="KW-1185">Reference proteome</keyword>
<accession>A0A3T1CWR7</accession>